<comment type="similarity">
    <text evidence="7">Belongs to the peptidase S1 family. CLIP subfamily.</text>
</comment>
<dbReference type="InterPro" id="IPR009003">
    <property type="entry name" value="Peptidase_S1_PA"/>
</dbReference>
<evidence type="ECO:0000313" key="8">
    <source>
        <dbReference type="EnsemblMetazoa" id="AAEL012712-PA"/>
    </source>
</evidence>
<keyword evidence="2" id="KW-0964">Secreted</keyword>
<dbReference type="Proteomes" id="UP000008820">
    <property type="component" value="Chromosome 1"/>
</dbReference>
<organism evidence="8 9">
    <name type="scientific">Aedes aegypti</name>
    <name type="common">Yellowfever mosquito</name>
    <name type="synonym">Culex aegypti</name>
    <dbReference type="NCBI Taxonomy" id="7159"/>
    <lineage>
        <taxon>Eukaryota</taxon>
        <taxon>Metazoa</taxon>
        <taxon>Ecdysozoa</taxon>
        <taxon>Arthropoda</taxon>
        <taxon>Hexapoda</taxon>
        <taxon>Insecta</taxon>
        <taxon>Pterygota</taxon>
        <taxon>Neoptera</taxon>
        <taxon>Endopterygota</taxon>
        <taxon>Diptera</taxon>
        <taxon>Nematocera</taxon>
        <taxon>Culicoidea</taxon>
        <taxon>Culicidae</taxon>
        <taxon>Culicinae</taxon>
        <taxon>Aedini</taxon>
        <taxon>Aedes</taxon>
        <taxon>Stegomyia</taxon>
    </lineage>
</organism>
<dbReference type="GO" id="GO:0004252">
    <property type="term" value="F:serine-type endopeptidase activity"/>
    <property type="evidence" value="ECO:0007669"/>
    <property type="project" value="InterPro"/>
</dbReference>
<keyword evidence="5" id="KW-0720">Serine protease</keyword>
<keyword evidence="9" id="KW-1185">Reference proteome</keyword>
<dbReference type="Pfam" id="PF00089">
    <property type="entry name" value="Trypsin"/>
    <property type="match status" value="1"/>
</dbReference>
<dbReference type="SUPFAM" id="SSF50494">
    <property type="entry name" value="Trypsin-like serine proteases"/>
    <property type="match status" value="1"/>
</dbReference>
<evidence type="ECO:0000256" key="4">
    <source>
        <dbReference type="ARBA" id="ARBA00022801"/>
    </source>
</evidence>
<dbReference type="PANTHER" id="PTHR24264">
    <property type="entry name" value="TRYPSIN-RELATED"/>
    <property type="match status" value="1"/>
</dbReference>
<dbReference type="EnsemblMetazoa" id="AAEL012712-RA">
    <property type="protein sequence ID" value="AAEL012712-PA"/>
    <property type="gene ID" value="AAEL012712"/>
</dbReference>
<dbReference type="InParanoid" id="A0A1S4FWZ8"/>
<name>A0A1S4FWZ8_AEDAE</name>
<keyword evidence="4" id="KW-0378">Hydrolase</keyword>
<sequence length="339" mass="37368">MRTLMVILLLGYSAYRIFASDDIVFEDKSLFEGDHCELRNGRSGQCRKQSACTTVGTGGITLCRSDGSQLVVCCDVVQQQCNAVGNAMGSQVKDHIVGLVRRVDIGEYPFMALVMFNASQQRCGAAIISEKFLLSAAHCFKAEFTPTKVRVGTIEAGDDLADTYAIKRILRHERYGSLRRVNDIALIEVEKAIRMNNQVQPICLYTGLEVLPVTQNLTVIGWGVDNTEDVSKVLLKGIVRPILRNDCFQRLNKPIVRFNITDKHLCALGDLNEEGMATDACQGDSGGPLILRENGKDYLVGVVSTGPACGGQDLAGIYTSVSKYVEWIINQKIWRNNPR</sequence>
<dbReference type="PANTHER" id="PTHR24264:SF65">
    <property type="entry name" value="SRCR DOMAIN-CONTAINING PROTEIN"/>
    <property type="match status" value="1"/>
</dbReference>
<dbReference type="PROSITE" id="PS00135">
    <property type="entry name" value="TRYPSIN_SER"/>
    <property type="match status" value="1"/>
</dbReference>
<dbReference type="InterPro" id="IPR001314">
    <property type="entry name" value="Peptidase_S1A"/>
</dbReference>
<evidence type="ECO:0000313" key="9">
    <source>
        <dbReference type="Proteomes" id="UP000008820"/>
    </source>
</evidence>
<dbReference type="GO" id="GO:0005615">
    <property type="term" value="C:extracellular space"/>
    <property type="evidence" value="ECO:0007669"/>
    <property type="project" value="TreeGrafter"/>
</dbReference>
<accession>A0A1S4FWZ8</accession>
<reference evidence="8" key="2">
    <citation type="submission" date="2020-05" db="UniProtKB">
        <authorList>
            <consortium name="EnsemblMetazoa"/>
        </authorList>
    </citation>
    <scope>IDENTIFICATION</scope>
    <source>
        <strain evidence="8">LVP_AGWG</strain>
    </source>
</reference>
<dbReference type="InterPro" id="IPR050127">
    <property type="entry name" value="Serine_Proteases_S1"/>
</dbReference>
<dbReference type="OrthoDB" id="6357057at2759"/>
<protein>
    <submittedName>
        <fullName evidence="8">Uncharacterized protein</fullName>
    </submittedName>
</protein>
<evidence type="ECO:0000256" key="6">
    <source>
        <dbReference type="ARBA" id="ARBA00023157"/>
    </source>
</evidence>
<evidence type="ECO:0000256" key="2">
    <source>
        <dbReference type="ARBA" id="ARBA00022525"/>
    </source>
</evidence>
<dbReference type="GO" id="GO:0006508">
    <property type="term" value="P:proteolysis"/>
    <property type="evidence" value="ECO:0007669"/>
    <property type="project" value="UniProtKB-KW"/>
</dbReference>
<dbReference type="InterPro" id="IPR018114">
    <property type="entry name" value="TRYPSIN_HIS"/>
</dbReference>
<dbReference type="FunFam" id="2.40.10.10:FF:000068">
    <property type="entry name" value="transmembrane protease serine 2"/>
    <property type="match status" value="1"/>
</dbReference>
<reference evidence="8 9" key="1">
    <citation type="submission" date="2017-06" db="EMBL/GenBank/DDBJ databases">
        <title>Aedes aegypti genome working group (AGWG) sequencing and assembly.</title>
        <authorList>
            <consortium name="Aedes aegypti Genome Working Group (AGWG)"/>
            <person name="Matthews B.J."/>
        </authorList>
    </citation>
    <scope>NUCLEOTIDE SEQUENCE [LARGE SCALE GENOMIC DNA]</scope>
    <source>
        <strain evidence="8 9">LVP_AGWG</strain>
    </source>
</reference>
<evidence type="ECO:0000256" key="7">
    <source>
        <dbReference type="ARBA" id="ARBA00024195"/>
    </source>
</evidence>
<keyword evidence="6" id="KW-1015">Disulfide bond</keyword>
<dbReference type="InterPro" id="IPR033116">
    <property type="entry name" value="TRYPSIN_SER"/>
</dbReference>
<comment type="subcellular location">
    <subcellularLocation>
        <location evidence="1">Secreted</location>
    </subcellularLocation>
</comment>
<gene>
    <name evidence="8" type="primary">5576683</name>
</gene>
<dbReference type="PROSITE" id="PS50240">
    <property type="entry name" value="TRYPSIN_DOM"/>
    <property type="match status" value="1"/>
</dbReference>
<dbReference type="SMART" id="SM00020">
    <property type="entry name" value="Tryp_SPc"/>
    <property type="match status" value="1"/>
</dbReference>
<keyword evidence="3" id="KW-0645">Protease</keyword>
<dbReference type="InterPro" id="IPR001254">
    <property type="entry name" value="Trypsin_dom"/>
</dbReference>
<dbReference type="AlphaFoldDB" id="A0A1S4FWZ8"/>
<evidence type="ECO:0000256" key="5">
    <source>
        <dbReference type="ARBA" id="ARBA00022825"/>
    </source>
</evidence>
<dbReference type="InterPro" id="IPR043504">
    <property type="entry name" value="Peptidase_S1_PA_chymotrypsin"/>
</dbReference>
<evidence type="ECO:0000256" key="3">
    <source>
        <dbReference type="ARBA" id="ARBA00022670"/>
    </source>
</evidence>
<evidence type="ECO:0000256" key="1">
    <source>
        <dbReference type="ARBA" id="ARBA00004613"/>
    </source>
</evidence>
<dbReference type="PRINTS" id="PR00722">
    <property type="entry name" value="CHYMOTRYPSIN"/>
</dbReference>
<dbReference type="Gene3D" id="2.40.10.10">
    <property type="entry name" value="Trypsin-like serine proteases"/>
    <property type="match status" value="1"/>
</dbReference>
<dbReference type="VEuPathDB" id="VectorBase:AAEL012712"/>
<dbReference type="CDD" id="cd00190">
    <property type="entry name" value="Tryp_SPc"/>
    <property type="match status" value="1"/>
</dbReference>
<proteinExistence type="inferred from homology"/>
<dbReference type="PROSITE" id="PS00134">
    <property type="entry name" value="TRYPSIN_HIS"/>
    <property type="match status" value="1"/>
</dbReference>